<proteinExistence type="predicted"/>
<dbReference type="EMBL" id="JBHULX010000001">
    <property type="protein sequence ID" value="MFD2589245.1"/>
    <property type="molecule type" value="Genomic_DNA"/>
</dbReference>
<organism evidence="1 2">
    <name type="scientific">Aquimarina hainanensis</name>
    <dbReference type="NCBI Taxonomy" id="1578017"/>
    <lineage>
        <taxon>Bacteria</taxon>
        <taxon>Pseudomonadati</taxon>
        <taxon>Bacteroidota</taxon>
        <taxon>Flavobacteriia</taxon>
        <taxon>Flavobacteriales</taxon>
        <taxon>Flavobacteriaceae</taxon>
        <taxon>Aquimarina</taxon>
    </lineage>
</organism>
<dbReference type="SUPFAM" id="SSF49464">
    <property type="entry name" value="Carboxypeptidase regulatory domain-like"/>
    <property type="match status" value="1"/>
</dbReference>
<evidence type="ECO:0000313" key="1">
    <source>
        <dbReference type="EMBL" id="MFD2589245.1"/>
    </source>
</evidence>
<accession>A0ABW5N3B4</accession>
<dbReference type="Pfam" id="PF13715">
    <property type="entry name" value="CarbopepD_reg_2"/>
    <property type="match status" value="1"/>
</dbReference>
<dbReference type="Proteomes" id="UP001597459">
    <property type="component" value="Unassembled WGS sequence"/>
</dbReference>
<evidence type="ECO:0000313" key="2">
    <source>
        <dbReference type="Proteomes" id="UP001597459"/>
    </source>
</evidence>
<dbReference type="Gene3D" id="2.60.40.1120">
    <property type="entry name" value="Carboxypeptidase-like, regulatory domain"/>
    <property type="match status" value="1"/>
</dbReference>
<protein>
    <submittedName>
        <fullName evidence="1">Carboxypeptidase-like regulatory domain-containing protein</fullName>
    </submittedName>
</protein>
<comment type="caution">
    <text evidence="1">The sequence shown here is derived from an EMBL/GenBank/DDBJ whole genome shotgun (WGS) entry which is preliminary data.</text>
</comment>
<dbReference type="RefSeq" id="WP_378257843.1">
    <property type="nucleotide sequence ID" value="NZ_JBHSJV010000001.1"/>
</dbReference>
<reference evidence="2" key="1">
    <citation type="journal article" date="2019" name="Int. J. Syst. Evol. Microbiol.">
        <title>The Global Catalogue of Microorganisms (GCM) 10K type strain sequencing project: providing services to taxonomists for standard genome sequencing and annotation.</title>
        <authorList>
            <consortium name="The Broad Institute Genomics Platform"/>
            <consortium name="The Broad Institute Genome Sequencing Center for Infectious Disease"/>
            <person name="Wu L."/>
            <person name="Ma J."/>
        </authorList>
    </citation>
    <scope>NUCLEOTIDE SEQUENCE [LARGE SCALE GENOMIC DNA]</scope>
    <source>
        <strain evidence="2">KCTC 42423</strain>
    </source>
</reference>
<dbReference type="SUPFAM" id="SSF56935">
    <property type="entry name" value="Porins"/>
    <property type="match status" value="1"/>
</dbReference>
<sequence length="960" mass="108230">MNCIELRRRLLSFLLLYGMYLQLFAQQVTSISGQVRDEHTHQAVKDVIVSIEGISSRTISDNQGAFSLKNIRIPIGEHYIIFYKKGYKKKKYPITIHPKEILALGIVFIEYDAVFYNDEIGTITISDEEIGAPVYDILDAPDVLHATKDAFLSALAYDFSTTFHRYRRVGSQKTQVLLNGLSLHSLATYRPQWSSWGGLNDITKHQEFTTGITANEYVFGSLGGVTNINMSASSHPKGGKISFANSNRTFGNRLMATYSTGLSPKNTAYTISLSKRKTEEGLIEGTYYNGISFFLAAEKKWKKHSLQLAGIYTPLKRGKYTAITEEVFRLKGRYYNPYWGYQNGIFRNAAVRKTEKPIAFISHDWKISDKVQLFTNIAFQTGKTTNSSIDIGGTDIIQISDNIQFISGGGNSRWSNPMHPANLPSYYLQTTKGHNYKNAFLATQRFQENGQLNWDNLIRANSITRQEGKNATYAIREDIEKATQWNGASQWRIKPTDNLKFNGAVNYKKEHNRYYAIIGDLLGGTQFLDVDAFVSNSELSNEEKIHYAQNNLKTPNRLVTEGDTYKYDYTMFSETINGFSQCSWNSKTIDIYLGGQLSTTAHQREGSYENGKFKGVASLGKSDKAHFVNYGIKGGISFHIYGKHSFRLAGMYGTEAPGWRQVFISPRESNIQVKEVTSKPLKSEQILSTELEYLYRGNRITTKLTAFYSTLQHTSNVSSFYTTALAGTAQEFIREVLVDADQKSMGVEIGASCQILSGLELKTAASIGSALYTNNPNLMITGTGDFLRKQGGTLSLGKSFLKGYHIPTGPEIAAQLGISYRDPQFWWTGISANYFANARINSSPFTRTLNFIQDTDGQPFNEYDPLIARELLQQETLGSYFLVNIIGGKSWKWQRKYTLGCFASINNVLNTLYKTGGFEQVRKGNYRQLLDASETTTPVYGNRYYYGYGTSYYINLYVRF</sequence>
<name>A0ABW5N3B4_9FLAO</name>
<gene>
    <name evidence="1" type="ORF">ACFSTE_00280</name>
</gene>
<keyword evidence="2" id="KW-1185">Reference proteome</keyword>
<dbReference type="InterPro" id="IPR008969">
    <property type="entry name" value="CarboxyPept-like_regulatory"/>
</dbReference>